<dbReference type="Proteomes" id="UP000244896">
    <property type="component" value="Chromosome"/>
</dbReference>
<organism evidence="1 2">
    <name type="scientific">Ereboglobus luteus</name>
    <dbReference type="NCBI Taxonomy" id="1796921"/>
    <lineage>
        <taxon>Bacteria</taxon>
        <taxon>Pseudomonadati</taxon>
        <taxon>Verrucomicrobiota</taxon>
        <taxon>Opitutia</taxon>
        <taxon>Opitutales</taxon>
        <taxon>Opitutaceae</taxon>
        <taxon>Ereboglobus</taxon>
    </lineage>
</organism>
<dbReference type="OrthoDB" id="206377at2"/>
<sequence length="95" mass="10603">MTTETPPAPPETDNKIEVEPLAIGTHHRASFEQAHEHLLKTYGKSPPPDDLMRLWIACATPWDITREFEESVLNIAGSDLVPDDNGHYAQSLLNL</sequence>
<evidence type="ECO:0000313" key="1">
    <source>
        <dbReference type="EMBL" id="AWI09540.1"/>
    </source>
</evidence>
<dbReference type="AlphaFoldDB" id="A0A2U8E413"/>
<name>A0A2U8E413_9BACT</name>
<dbReference type="EMBL" id="CP023004">
    <property type="protein sequence ID" value="AWI09540.1"/>
    <property type="molecule type" value="Genomic_DNA"/>
</dbReference>
<accession>A0A2U8E413</accession>
<dbReference type="RefSeq" id="WP_108825350.1">
    <property type="nucleotide sequence ID" value="NZ_CP023004.1"/>
</dbReference>
<dbReference type="KEGG" id="elut:CKA38_10050"/>
<gene>
    <name evidence="1" type="ORF">CKA38_10050</name>
</gene>
<evidence type="ECO:0000313" key="2">
    <source>
        <dbReference type="Proteomes" id="UP000244896"/>
    </source>
</evidence>
<keyword evidence="2" id="KW-1185">Reference proteome</keyword>
<proteinExistence type="predicted"/>
<reference evidence="1 2" key="1">
    <citation type="journal article" date="2018" name="Syst. Appl. Microbiol.">
        <title>Ereboglobus luteus gen. nov. sp. nov. from cockroach guts, and new insights into the oxygen relationship of the genera Opitutus and Didymococcus (Verrucomicrobia: Opitutaceae).</title>
        <authorList>
            <person name="Tegtmeier D."/>
            <person name="Belitz A."/>
            <person name="Radek R."/>
            <person name="Heimerl T."/>
            <person name="Brune A."/>
        </authorList>
    </citation>
    <scope>NUCLEOTIDE SEQUENCE [LARGE SCALE GENOMIC DNA]</scope>
    <source>
        <strain evidence="1 2">Ho45</strain>
    </source>
</reference>
<protein>
    <submittedName>
        <fullName evidence="1">Uncharacterized protein</fullName>
    </submittedName>
</protein>